<evidence type="ECO:0000313" key="12">
    <source>
        <dbReference type="Proteomes" id="UP001209803"/>
    </source>
</evidence>
<dbReference type="SUPFAM" id="SSF51658">
    <property type="entry name" value="Xylose isomerase-like"/>
    <property type="match status" value="1"/>
</dbReference>
<dbReference type="NCBIfam" id="TIGR00695">
    <property type="entry name" value="uxuA"/>
    <property type="match status" value="1"/>
</dbReference>
<dbReference type="PANTHER" id="PTHR30387">
    <property type="entry name" value="MANNONATE DEHYDRATASE"/>
    <property type="match status" value="1"/>
</dbReference>
<dbReference type="EC" id="4.2.1.8" evidence="5 9"/>
<protein>
    <recommendedName>
        <fullName evidence="5 9">Mannonate dehydratase</fullName>
        <ecNumber evidence="5 9">4.2.1.8</ecNumber>
    </recommendedName>
    <alternativeName>
        <fullName evidence="9">D-mannonate hydro-lyase</fullName>
    </alternativeName>
</protein>
<keyword evidence="7 9" id="KW-0464">Manganese</keyword>
<dbReference type="GO" id="GO:0008927">
    <property type="term" value="F:mannonate dehydratase activity"/>
    <property type="evidence" value="ECO:0007669"/>
    <property type="project" value="UniProtKB-EC"/>
</dbReference>
<evidence type="ECO:0000256" key="1">
    <source>
        <dbReference type="ARBA" id="ARBA00001794"/>
    </source>
</evidence>
<feature type="region of interest" description="Disordered" evidence="10">
    <location>
        <begin position="347"/>
        <end position="366"/>
    </location>
</feature>
<dbReference type="HAMAP" id="MF_00106">
    <property type="entry name" value="UxuA"/>
    <property type="match status" value="1"/>
</dbReference>
<dbReference type="Pfam" id="PF03786">
    <property type="entry name" value="UxuA"/>
    <property type="match status" value="1"/>
</dbReference>
<sequence>MKQTWRWFGPHDTIGIHELHQAGVQGVVSALHHIKPGLVWSKEAIVERQAMISRGGPESATPIHWDVVESLPVSEAIKLQSADFKEHVANYKTSLQNIAASGIKTVCYNFMPVLDWTRTDLRRKLPHGGTAMWFDLLDFAAFDLFLLKRPGASDDYDADFCERARQRASELSDQEHQALQQNIVAGLPGANDTWTLDEIRVHLSSYQNVSADTLRQHLIDFLSEVAPEADRLGLRLCCHPDDPPFSLLGLPRVMSTEDDYRRVMEAVDINANGITLCTGSLGVSPEFDGVGFVERLGGRIHFAHLRSTMRVAPANRARTSFFEAAHLEGDIDIVGVVEALLREEKRRRAEGRDDHEIPMRPDHGQDLLSDLSIESMPGYPLIGRMRGLAELRGVMSAFERKTRS</sequence>
<evidence type="ECO:0000256" key="5">
    <source>
        <dbReference type="ARBA" id="ARBA00012927"/>
    </source>
</evidence>
<dbReference type="RefSeq" id="WP_265683467.1">
    <property type="nucleotide sequence ID" value="NZ_CP120863.1"/>
</dbReference>
<accession>A0ABY8FBF2</accession>
<evidence type="ECO:0000313" key="11">
    <source>
        <dbReference type="EMBL" id="WFE91200.1"/>
    </source>
</evidence>
<evidence type="ECO:0000256" key="3">
    <source>
        <dbReference type="ARBA" id="ARBA00004892"/>
    </source>
</evidence>
<keyword evidence="12" id="KW-1185">Reference proteome</keyword>
<dbReference type="InterPro" id="IPR004628">
    <property type="entry name" value="Man_deHydtase"/>
</dbReference>
<comment type="function">
    <text evidence="2 9">Catalyzes the dehydration of D-mannonate.</text>
</comment>
<evidence type="ECO:0000256" key="4">
    <source>
        <dbReference type="ARBA" id="ARBA00007389"/>
    </source>
</evidence>
<dbReference type="InterPro" id="IPR036237">
    <property type="entry name" value="Xyl_isomerase-like_sf"/>
</dbReference>
<proteinExistence type="inferred from homology"/>
<keyword evidence="8 9" id="KW-0456">Lyase</keyword>
<keyword evidence="6 9" id="KW-0408">Iron</keyword>
<dbReference type="EMBL" id="CP120863">
    <property type="protein sequence ID" value="WFE91200.1"/>
    <property type="molecule type" value="Genomic_DNA"/>
</dbReference>
<comment type="similarity">
    <text evidence="4 9">Belongs to the mannonate dehydratase family.</text>
</comment>
<gene>
    <name evidence="9 11" type="primary">uxuA</name>
    <name evidence="11" type="ORF">K1718_07555</name>
</gene>
<evidence type="ECO:0000256" key="7">
    <source>
        <dbReference type="ARBA" id="ARBA00023211"/>
    </source>
</evidence>
<feature type="compositionally biased region" description="Basic and acidic residues" evidence="10">
    <location>
        <begin position="347"/>
        <end position="365"/>
    </location>
</feature>
<evidence type="ECO:0000256" key="10">
    <source>
        <dbReference type="SAM" id="MobiDB-lite"/>
    </source>
</evidence>
<dbReference type="Gene3D" id="3.20.20.150">
    <property type="entry name" value="Divalent-metal-dependent TIM barrel enzymes"/>
    <property type="match status" value="1"/>
</dbReference>
<dbReference type="NCBIfam" id="NF003027">
    <property type="entry name" value="PRK03906.1"/>
    <property type="match status" value="1"/>
</dbReference>
<organism evidence="11 12">
    <name type="scientific">Roseibium porphyridii</name>
    <dbReference type="NCBI Taxonomy" id="2866279"/>
    <lineage>
        <taxon>Bacteria</taxon>
        <taxon>Pseudomonadati</taxon>
        <taxon>Pseudomonadota</taxon>
        <taxon>Alphaproteobacteria</taxon>
        <taxon>Hyphomicrobiales</taxon>
        <taxon>Stappiaceae</taxon>
        <taxon>Roseibium</taxon>
    </lineage>
</organism>
<dbReference type="Proteomes" id="UP001209803">
    <property type="component" value="Chromosome"/>
</dbReference>
<evidence type="ECO:0000256" key="6">
    <source>
        <dbReference type="ARBA" id="ARBA00023004"/>
    </source>
</evidence>
<dbReference type="PIRSF" id="PIRSF016049">
    <property type="entry name" value="Man_dehyd"/>
    <property type="match status" value="1"/>
</dbReference>
<comment type="catalytic activity">
    <reaction evidence="1 9">
        <text>D-mannonate = 2-dehydro-3-deoxy-D-gluconate + H2O</text>
        <dbReference type="Rhea" id="RHEA:20097"/>
        <dbReference type="ChEBI" id="CHEBI:15377"/>
        <dbReference type="ChEBI" id="CHEBI:17767"/>
        <dbReference type="ChEBI" id="CHEBI:57990"/>
        <dbReference type="EC" id="4.2.1.8"/>
    </reaction>
</comment>
<dbReference type="PANTHER" id="PTHR30387:SF2">
    <property type="entry name" value="MANNONATE DEHYDRATASE"/>
    <property type="match status" value="1"/>
</dbReference>
<evidence type="ECO:0000256" key="9">
    <source>
        <dbReference type="HAMAP-Rule" id="MF_00106"/>
    </source>
</evidence>
<name>A0ABY8FBF2_9HYPH</name>
<reference evidence="11 12" key="1">
    <citation type="submission" date="2023-03" db="EMBL/GenBank/DDBJ databases">
        <title>Roseibium porphyridii sp. nov. and Roseibium rhodosorbium sp. nov. isolated from marine algae, Porphyridium cruentum and Rhodosorus marinus, respectively.</title>
        <authorList>
            <person name="Lee M.W."/>
            <person name="Choi B.J."/>
            <person name="Lee J.K."/>
            <person name="Choi D.G."/>
            <person name="Baek J.H."/>
            <person name="Bayburt H."/>
            <person name="Kim J.M."/>
            <person name="Han D.M."/>
            <person name="Kim K.H."/>
            <person name="Jeon C.O."/>
        </authorList>
    </citation>
    <scope>NUCLEOTIDE SEQUENCE [LARGE SCALE GENOMIC DNA]</scope>
    <source>
        <strain evidence="11 12">KMA01</strain>
    </source>
</reference>
<comment type="pathway">
    <text evidence="3 9">Carbohydrate metabolism; pentose and glucuronate interconversion.</text>
</comment>
<evidence type="ECO:0000256" key="2">
    <source>
        <dbReference type="ARBA" id="ARBA00002713"/>
    </source>
</evidence>
<comment type="cofactor">
    <cofactor evidence="9">
        <name>Fe(2+)</name>
        <dbReference type="ChEBI" id="CHEBI:29033"/>
    </cofactor>
    <cofactor evidence="9">
        <name>Mn(2+)</name>
        <dbReference type="ChEBI" id="CHEBI:29035"/>
    </cofactor>
</comment>
<evidence type="ECO:0000256" key="8">
    <source>
        <dbReference type="ARBA" id="ARBA00023239"/>
    </source>
</evidence>